<feature type="compositionally biased region" description="Basic and acidic residues" evidence="1">
    <location>
        <begin position="79"/>
        <end position="91"/>
    </location>
</feature>
<name>A0A8T0VEJ4_PANVG</name>
<feature type="compositionally biased region" description="Pro residues" evidence="1">
    <location>
        <begin position="19"/>
        <end position="35"/>
    </location>
</feature>
<accession>A0A8T0VEJ4</accession>
<feature type="compositionally biased region" description="Basic and acidic residues" evidence="1">
    <location>
        <begin position="113"/>
        <end position="145"/>
    </location>
</feature>
<comment type="caution">
    <text evidence="2">The sequence shown here is derived from an EMBL/GenBank/DDBJ whole genome shotgun (WGS) entry which is preliminary data.</text>
</comment>
<evidence type="ECO:0000313" key="2">
    <source>
        <dbReference type="EMBL" id="KAG2633248.1"/>
    </source>
</evidence>
<evidence type="ECO:0000256" key="1">
    <source>
        <dbReference type="SAM" id="MobiDB-lite"/>
    </source>
</evidence>
<evidence type="ECO:0000313" key="3">
    <source>
        <dbReference type="Proteomes" id="UP000823388"/>
    </source>
</evidence>
<organism evidence="2 3">
    <name type="scientific">Panicum virgatum</name>
    <name type="common">Blackwell switchgrass</name>
    <dbReference type="NCBI Taxonomy" id="38727"/>
    <lineage>
        <taxon>Eukaryota</taxon>
        <taxon>Viridiplantae</taxon>
        <taxon>Streptophyta</taxon>
        <taxon>Embryophyta</taxon>
        <taxon>Tracheophyta</taxon>
        <taxon>Spermatophyta</taxon>
        <taxon>Magnoliopsida</taxon>
        <taxon>Liliopsida</taxon>
        <taxon>Poales</taxon>
        <taxon>Poaceae</taxon>
        <taxon>PACMAD clade</taxon>
        <taxon>Panicoideae</taxon>
        <taxon>Panicodae</taxon>
        <taxon>Paniceae</taxon>
        <taxon>Panicinae</taxon>
        <taxon>Panicum</taxon>
        <taxon>Panicum sect. Hiantes</taxon>
    </lineage>
</organism>
<dbReference type="Proteomes" id="UP000823388">
    <property type="component" value="Chromosome 2N"/>
</dbReference>
<sequence length="161" mass="17592">MMLLPLRWVRQQVALAPLPVPGISPHLPPVLPSPDQPTRRRAPSAHQHDGRREEGGVKHPAQWSEHEGRRAARRAPARQPERDGGGRRDTPRAAAGVRGKEVRTACPCAAARARREEGRAADPARRPERRGGGQHGEPLRGGRSEKGRRRAGCRCEVGRGG</sequence>
<reference evidence="2" key="1">
    <citation type="submission" date="2020-05" db="EMBL/GenBank/DDBJ databases">
        <title>WGS assembly of Panicum virgatum.</title>
        <authorList>
            <person name="Lovell J.T."/>
            <person name="Jenkins J."/>
            <person name="Shu S."/>
            <person name="Juenger T.E."/>
            <person name="Schmutz J."/>
        </authorList>
    </citation>
    <scope>NUCLEOTIDE SEQUENCE</scope>
    <source>
        <strain evidence="2">AP13</strain>
    </source>
</reference>
<gene>
    <name evidence="2" type="ORF">PVAP13_2NG282000</name>
</gene>
<protein>
    <submittedName>
        <fullName evidence="2">Uncharacterized protein</fullName>
    </submittedName>
</protein>
<proteinExistence type="predicted"/>
<feature type="region of interest" description="Disordered" evidence="1">
    <location>
        <begin position="19"/>
        <end position="161"/>
    </location>
</feature>
<feature type="compositionally biased region" description="Basic and acidic residues" evidence="1">
    <location>
        <begin position="46"/>
        <end position="57"/>
    </location>
</feature>
<dbReference type="EMBL" id="CM029040">
    <property type="protein sequence ID" value="KAG2633248.1"/>
    <property type="molecule type" value="Genomic_DNA"/>
</dbReference>
<dbReference type="AlphaFoldDB" id="A0A8T0VEJ4"/>
<keyword evidence="3" id="KW-1185">Reference proteome</keyword>